<evidence type="ECO:0000256" key="2">
    <source>
        <dbReference type="ARBA" id="ARBA00022801"/>
    </source>
</evidence>
<organism evidence="5 6">
    <name type="scientific">Ligilactobacillus ubinensis</name>
    <dbReference type="NCBI Taxonomy" id="2876789"/>
    <lineage>
        <taxon>Bacteria</taxon>
        <taxon>Bacillati</taxon>
        <taxon>Bacillota</taxon>
        <taxon>Bacilli</taxon>
        <taxon>Lactobacillales</taxon>
        <taxon>Lactobacillaceae</taxon>
        <taxon>Ligilactobacillus</taxon>
    </lineage>
</organism>
<comment type="similarity">
    <text evidence="1">Belongs to the glycosyl hydrolase 25 family.</text>
</comment>
<dbReference type="AlphaFoldDB" id="A0A9X2FL22"/>
<dbReference type="InterPro" id="IPR017853">
    <property type="entry name" value="GH"/>
</dbReference>
<evidence type="ECO:0008006" key="7">
    <source>
        <dbReference type="Google" id="ProtNLM"/>
    </source>
</evidence>
<dbReference type="RefSeq" id="WP_253360975.1">
    <property type="nucleotide sequence ID" value="NZ_JAIULA010000014.1"/>
</dbReference>
<dbReference type="PANTHER" id="PTHR34135">
    <property type="entry name" value="LYSOZYME"/>
    <property type="match status" value="1"/>
</dbReference>
<dbReference type="PANTHER" id="PTHR34135:SF2">
    <property type="entry name" value="LYSOZYME"/>
    <property type="match status" value="1"/>
</dbReference>
<dbReference type="GO" id="GO:0016998">
    <property type="term" value="P:cell wall macromolecule catabolic process"/>
    <property type="evidence" value="ECO:0007669"/>
    <property type="project" value="InterPro"/>
</dbReference>
<sequence>MKLKKRKKIVKYYKKGNLQKLSLVSGVAVLGLSLGLMQHESVRADQVAQTVSASNSVTSSSSSDANQSTSSSSQDTSANSSSTDSSSTSSSNTETTSKATTVLTTSESTTADTSSSANEETVTSSSSSSDSSSSVASSNDDATSSSSVDSSSSTDTTSSTESNVQTETTATATANTTTASTTAISNIALASSNSIATFTIGDTRYTSVDAVDVSSYQSWMTQNDYNELKALGVTTVIVKISEGSSYANPYAAQQIKYAQNAGLKVAVYHYIHFSNQSGAVSEANHTISVLKSLGLSSSTLIFADVEDSDTLSNSSATNATASLNAFWNTLSGSGYTNHAVYVYQSYTYRDAVIATVGTARTWLAQYPYTPSRGGSYETSHQDAGYGGWQFSSQATLPGSSNYLDVSHDYNGLLKNLGISSNEGYFDNISMNGTTLNVSGWHAADTSENEPYTTIIVYDATTNTELTRVSYNANERDDVYSAYTNIYNSKYSGFNTSIDLSKYNIDNHNIKVIARFSDQANGNGNVTDLWSDGKTLVQNRASFDSVTLNGTSLYVSGWHAADESSFEKNAYIILYDATLNKEIARVKYTPSQRNDVYNAYNSIYNSSNSGFNVTFDLSNVNFAGHNLQVVTRYSDDTAGNGNTTDVWSQNYNFNNNKSWIDSVKLNGTSLNVSGWHIADASSTEKYAYIILYDATTNKEIERVKYTPSSRSDVGSTYSNTYNSANSGFNVSFDLSNVNFAGHNLQVVTRYSDDTAGNGNTTDVWSQNYNFNNNKSWIDSVKLNGTSLNVSGWHIADASSTEKYAYIILYDATTNKEIERVKYTPSSRSDVGSTYSNTYNSANSGFNVSFDLSNVNFAGHNLQVVTRYSDDTAGNGNYTDVWSDNYNFNQNAGYIDSVSASTTNTIAVSGWHVADASSTRKYAWLIVLDKTTGKELTRVKYTPTTRSDVNKVYNTTYNSSQSGFTNVAITLPTSLTNINGHSLQIVARYSDDATFGNGSFVDYYSKLFTVKNGKIV</sequence>
<evidence type="ECO:0000256" key="1">
    <source>
        <dbReference type="ARBA" id="ARBA00010646"/>
    </source>
</evidence>
<keyword evidence="6" id="KW-1185">Reference proteome</keyword>
<dbReference type="GO" id="GO:0016052">
    <property type="term" value="P:carbohydrate catabolic process"/>
    <property type="evidence" value="ECO:0007669"/>
    <property type="project" value="TreeGrafter"/>
</dbReference>
<accession>A0A9X2FL22</accession>
<dbReference type="SUPFAM" id="SSF51445">
    <property type="entry name" value="(Trans)glycosidases"/>
    <property type="match status" value="1"/>
</dbReference>
<name>A0A9X2FL22_9LACO</name>
<proteinExistence type="inferred from homology"/>
<dbReference type="GO" id="GO:0003796">
    <property type="term" value="F:lysozyme activity"/>
    <property type="evidence" value="ECO:0007669"/>
    <property type="project" value="InterPro"/>
</dbReference>
<evidence type="ECO:0000256" key="3">
    <source>
        <dbReference type="ARBA" id="ARBA00023295"/>
    </source>
</evidence>
<dbReference type="PROSITE" id="PS51904">
    <property type="entry name" value="GLYCOSYL_HYDROL_F25_2"/>
    <property type="match status" value="1"/>
</dbReference>
<evidence type="ECO:0000313" key="5">
    <source>
        <dbReference type="EMBL" id="MCP0887260.1"/>
    </source>
</evidence>
<dbReference type="Pfam" id="PF01183">
    <property type="entry name" value="Glyco_hydro_25"/>
    <property type="match status" value="1"/>
</dbReference>
<dbReference type="InterPro" id="IPR018077">
    <property type="entry name" value="Glyco_hydro_fam25_subgr"/>
</dbReference>
<comment type="caution">
    <text evidence="5">The sequence shown here is derived from an EMBL/GenBank/DDBJ whole genome shotgun (WGS) entry which is preliminary data.</text>
</comment>
<dbReference type="Gene3D" id="3.20.20.80">
    <property type="entry name" value="Glycosidases"/>
    <property type="match status" value="1"/>
</dbReference>
<feature type="region of interest" description="Disordered" evidence="4">
    <location>
        <begin position="53"/>
        <end position="173"/>
    </location>
</feature>
<keyword evidence="2" id="KW-0378">Hydrolase</keyword>
<keyword evidence="3" id="KW-0326">Glycosidase</keyword>
<dbReference type="GO" id="GO:0009253">
    <property type="term" value="P:peptidoglycan catabolic process"/>
    <property type="evidence" value="ECO:0007669"/>
    <property type="project" value="InterPro"/>
</dbReference>
<dbReference type="InterPro" id="IPR002053">
    <property type="entry name" value="Glyco_hydro_25"/>
</dbReference>
<reference evidence="5 6" key="1">
    <citation type="journal article" date="2023" name="Int. J. Syst. Evol. Microbiol.">
        <title>Ligilactobacillus ubinensis sp. nov., a novel species isolated from the wild ferment of a durian fruit (Durio zibethinus).</title>
        <authorList>
            <person name="Heng Y.C."/>
            <person name="Menon N."/>
            <person name="Chen B."/>
            <person name="Loo B.Z.L."/>
            <person name="Wong G.W.J."/>
            <person name="Lim A.C.H."/>
            <person name="Silvaraju S."/>
            <person name="Kittelmann S."/>
        </authorList>
    </citation>
    <scope>NUCLEOTIDE SEQUENCE [LARGE SCALE GENOMIC DNA]</scope>
    <source>
        <strain evidence="5 6">WILCCON 0076</strain>
    </source>
</reference>
<evidence type="ECO:0000256" key="4">
    <source>
        <dbReference type="SAM" id="MobiDB-lite"/>
    </source>
</evidence>
<evidence type="ECO:0000313" key="6">
    <source>
        <dbReference type="Proteomes" id="UP001139006"/>
    </source>
</evidence>
<dbReference type="Proteomes" id="UP001139006">
    <property type="component" value="Unassembled WGS sequence"/>
</dbReference>
<dbReference type="EMBL" id="JAIULA010000014">
    <property type="protein sequence ID" value="MCP0887260.1"/>
    <property type="molecule type" value="Genomic_DNA"/>
</dbReference>
<gene>
    <name evidence="5" type="ORF">LB941_07915</name>
</gene>
<dbReference type="SMART" id="SM00641">
    <property type="entry name" value="Glyco_25"/>
    <property type="match status" value="1"/>
</dbReference>
<protein>
    <recommendedName>
        <fullName evidence="7">Lysozyme</fullName>
    </recommendedName>
</protein>